<proteinExistence type="predicted"/>
<organism evidence="1 2">
    <name type="scientific">Candidatus Thiodiazotropha taylori</name>
    <dbReference type="NCBI Taxonomy" id="2792791"/>
    <lineage>
        <taxon>Bacteria</taxon>
        <taxon>Pseudomonadati</taxon>
        <taxon>Pseudomonadota</taxon>
        <taxon>Gammaproteobacteria</taxon>
        <taxon>Chromatiales</taxon>
        <taxon>Sedimenticolaceae</taxon>
        <taxon>Candidatus Thiodiazotropha</taxon>
    </lineage>
</organism>
<dbReference type="EMBL" id="JAEPCR010000093">
    <property type="protein sequence ID" value="MCG7979913.1"/>
    <property type="molecule type" value="Genomic_DNA"/>
</dbReference>
<sequence length="175" mass="19310">MTNKADKAKKDPQVEIEQAAADYAKQREKVAATAEALAVVIRRLVNERRGALIEQIGEMNAARAALHDAIWSSPEWFDRPRTRVLHGVKLGYRKQPDHFVFDEAKTQALIERDFSALSPVLIKRTSRVVKGALGTLDGATLKRLKVKKQVGADEVLIKDEGSDPVGALSAWLSAE</sequence>
<name>A0A9E4NMG7_9GAMM</name>
<dbReference type="Proteomes" id="UP000886674">
    <property type="component" value="Unassembled WGS sequence"/>
</dbReference>
<protein>
    <submittedName>
        <fullName evidence="1">Uncharacterized protein</fullName>
    </submittedName>
</protein>
<comment type="caution">
    <text evidence="1">The sequence shown here is derived from an EMBL/GenBank/DDBJ whole genome shotgun (WGS) entry which is preliminary data.</text>
</comment>
<dbReference type="AlphaFoldDB" id="A0A9E4NMG7"/>
<accession>A0A9E4NMG7</accession>
<evidence type="ECO:0000313" key="1">
    <source>
        <dbReference type="EMBL" id="MCG7979913.1"/>
    </source>
</evidence>
<gene>
    <name evidence="1" type="ORF">JAY77_17435</name>
</gene>
<reference evidence="1" key="1">
    <citation type="journal article" date="2021" name="Proc. Natl. Acad. Sci. U.S.A.">
        <title>Global biogeography of chemosynthetic symbionts reveals both localized and globally distributed symbiont groups. .</title>
        <authorList>
            <person name="Osvatic J.T."/>
            <person name="Wilkins L.G.E."/>
            <person name="Leibrecht L."/>
            <person name="Leray M."/>
            <person name="Zauner S."/>
            <person name="Polzin J."/>
            <person name="Camacho Y."/>
            <person name="Gros O."/>
            <person name="van Gils J.A."/>
            <person name="Eisen J.A."/>
            <person name="Petersen J.M."/>
            <person name="Yuen B."/>
        </authorList>
    </citation>
    <scope>NUCLEOTIDE SEQUENCE</scope>
    <source>
        <strain evidence="1">MAGclacostrist055</strain>
    </source>
</reference>
<evidence type="ECO:0000313" key="2">
    <source>
        <dbReference type="Proteomes" id="UP000886674"/>
    </source>
</evidence>